<dbReference type="Pfam" id="PF13585">
    <property type="entry name" value="CHU_C"/>
    <property type="match status" value="1"/>
</dbReference>
<gene>
    <name evidence="2" type="ORF">DKG77_09645</name>
</gene>
<organism evidence="2 3">
    <name type="scientific">Flagellimonas aquimarina</name>
    <dbReference type="NCBI Taxonomy" id="2201895"/>
    <lineage>
        <taxon>Bacteria</taxon>
        <taxon>Pseudomonadati</taxon>
        <taxon>Bacteroidota</taxon>
        <taxon>Flavobacteriia</taxon>
        <taxon>Flavobacteriales</taxon>
        <taxon>Flavobacteriaceae</taxon>
        <taxon>Flagellimonas</taxon>
    </lineage>
</organism>
<dbReference type="SUPFAM" id="SSF50969">
    <property type="entry name" value="YVTN repeat-like/Quinoprotein amine dehydrogenase"/>
    <property type="match status" value="1"/>
</dbReference>
<keyword evidence="3" id="KW-1185">Reference proteome</keyword>
<protein>
    <recommendedName>
        <fullName evidence="1">PKD domain-containing protein</fullName>
    </recommendedName>
</protein>
<dbReference type="AlphaFoldDB" id="A0A316L0B6"/>
<sequence>MRGLIAILIFLFVTNVFCQREASNWYFGTFAGLNFNSGTPEPLFDGQIRTAEGCEAFSDSDGNLLFYTEGNSVWNRFHEVMPNGVGLGGSFSTTQSALVVPNPVNPNIYYIFTPDDALAYKLNSPNGFNYSIVNMSLDGGRGDITTKNANLLTEGSEKVSAVLGSTGDFYWVITQFRNSFYAYRVDGTGVNSTPVVSTIGPMIDNMDNIRGALKVSPNGERIAIAHTILSPTYASSLYLFDFDTSTGIVSNPNDIGDQRVYYGVEFSSDSSKLYASGKNIETSGGGVSLNEVNIVQFDLDAANITASEYIVQRFPDEVGVEISGALQIGIDKKIYHAVPNSNLSVIRTPNLNGINCDFRLYGVDLGPRSSTYGLPPFIQSLFETIVTIENFCEGDTTTFTTDSSGDIASVNWDFGDPFSGTANFSNNLNPTHVFSRPGVYTVTIEVDFLSGPSKTFIEFVEIAEIPNVLNAVTLVQCDIDGADDGISSLNLTEAIALYANGNPDIGGLFFDNLSDAQNNINQLDPLAYENTVNGQVIYARAFENAECFTIVEIILEVQPLSDLGLYDSITVCADEEVGLALIVDVTLAWDFLKNDFPSSDEIYLFSSEEDALLELNELPLEDKVFGPFDERAFYFRIEEDNACEFIGKLDIDLVVVPDFENTVTTALCNGEIELMAPEGYDNYEWSTNVVGQQNIVVEELGQYTVTFSNSVCEFEQTFIVENSSENKIKKIDVLDFRRNNEVRINMEVEQDDVVYSIDAGNTFQSSNFFKNVQPGIYDVFVDLGCSILKETIIVGGLATFFTPNSDGFNDIWTLSNAEFFPNFNISIFDRYGKYVGGFNNAQIGWDGNLNSSPVPSDDYWYKLELEEGRTITGYFALKR</sequence>
<dbReference type="InterPro" id="IPR000601">
    <property type="entry name" value="PKD_dom"/>
</dbReference>
<dbReference type="NCBIfam" id="TIGR04131">
    <property type="entry name" value="Bac_Flav_CTERM"/>
    <property type="match status" value="1"/>
</dbReference>
<dbReference type="InterPro" id="IPR035986">
    <property type="entry name" value="PKD_dom_sf"/>
</dbReference>
<dbReference type="InterPro" id="IPR022409">
    <property type="entry name" value="PKD/Chitinase_dom"/>
</dbReference>
<dbReference type="Proteomes" id="UP000245762">
    <property type="component" value="Unassembled WGS sequence"/>
</dbReference>
<dbReference type="CDD" id="cd00146">
    <property type="entry name" value="PKD"/>
    <property type="match status" value="1"/>
</dbReference>
<accession>A0A316L0B6</accession>
<dbReference type="PROSITE" id="PS50093">
    <property type="entry name" value="PKD"/>
    <property type="match status" value="1"/>
</dbReference>
<dbReference type="SUPFAM" id="SSF49299">
    <property type="entry name" value="PKD domain"/>
    <property type="match status" value="1"/>
</dbReference>
<proteinExistence type="predicted"/>
<dbReference type="InterPro" id="IPR011044">
    <property type="entry name" value="Quino_amine_DH_bsu"/>
</dbReference>
<dbReference type="InterPro" id="IPR026341">
    <property type="entry name" value="T9SS_type_B"/>
</dbReference>
<name>A0A316L0B6_9FLAO</name>
<dbReference type="Pfam" id="PF18911">
    <property type="entry name" value="PKD_4"/>
    <property type="match status" value="1"/>
</dbReference>
<evidence type="ECO:0000313" key="3">
    <source>
        <dbReference type="Proteomes" id="UP000245762"/>
    </source>
</evidence>
<evidence type="ECO:0000313" key="2">
    <source>
        <dbReference type="EMBL" id="PWL38515.1"/>
    </source>
</evidence>
<comment type="caution">
    <text evidence="2">The sequence shown here is derived from an EMBL/GenBank/DDBJ whole genome shotgun (WGS) entry which is preliminary data.</text>
</comment>
<feature type="domain" description="PKD" evidence="1">
    <location>
        <begin position="396"/>
        <end position="446"/>
    </location>
</feature>
<reference evidence="2 3" key="1">
    <citation type="submission" date="2018-05" db="EMBL/GenBank/DDBJ databases">
        <title>Complete genome sequence of Flagellimonas aquimarina ECD12 isolated from seaweed Ecklonia cava.</title>
        <authorList>
            <person name="Choi S."/>
            <person name="Seong C."/>
        </authorList>
    </citation>
    <scope>NUCLEOTIDE SEQUENCE [LARGE SCALE GENOMIC DNA]</scope>
    <source>
        <strain evidence="2 3">ECD12</strain>
    </source>
</reference>
<dbReference type="OrthoDB" id="9765926at2"/>
<dbReference type="InterPro" id="IPR013783">
    <property type="entry name" value="Ig-like_fold"/>
</dbReference>
<evidence type="ECO:0000259" key="1">
    <source>
        <dbReference type="PROSITE" id="PS50093"/>
    </source>
</evidence>
<dbReference type="SMART" id="SM00089">
    <property type="entry name" value="PKD"/>
    <property type="match status" value="1"/>
</dbReference>
<dbReference type="EMBL" id="QGEG01000002">
    <property type="protein sequence ID" value="PWL38515.1"/>
    <property type="molecule type" value="Genomic_DNA"/>
</dbReference>
<dbReference type="RefSeq" id="WP_109662518.1">
    <property type="nucleotide sequence ID" value="NZ_QGEG01000002.1"/>
</dbReference>
<dbReference type="Gene3D" id="2.60.40.10">
    <property type="entry name" value="Immunoglobulins"/>
    <property type="match status" value="1"/>
</dbReference>